<gene>
    <name evidence="4" type="ORF">K7K07_01975</name>
    <name evidence="3" type="ORF">SAMN05216230_106196</name>
    <name evidence="2" type="ORF">V0R55_09335</name>
</gene>
<evidence type="ECO:0000313" key="6">
    <source>
        <dbReference type="Proteomes" id="UP001329505"/>
    </source>
</evidence>
<accession>A0A1H9MEU1</accession>
<feature type="transmembrane region" description="Helical" evidence="1">
    <location>
        <begin position="14"/>
        <end position="37"/>
    </location>
</feature>
<keyword evidence="1" id="KW-0812">Transmembrane</keyword>
<name>A0A1H9MEU1_9PSED</name>
<organism evidence="3 5">
    <name type="scientific">Pseudomonas soli</name>
    <dbReference type="NCBI Taxonomy" id="1306993"/>
    <lineage>
        <taxon>Bacteria</taxon>
        <taxon>Pseudomonadati</taxon>
        <taxon>Pseudomonadota</taxon>
        <taxon>Gammaproteobacteria</taxon>
        <taxon>Pseudomonadales</taxon>
        <taxon>Pseudomonadaceae</taxon>
        <taxon>Pseudomonas</taxon>
    </lineage>
</organism>
<keyword evidence="6" id="KW-1185">Reference proteome</keyword>
<feature type="transmembrane region" description="Helical" evidence="1">
    <location>
        <begin position="100"/>
        <end position="119"/>
    </location>
</feature>
<dbReference type="GeneID" id="93675343"/>
<reference evidence="4" key="2">
    <citation type="submission" date="2021-08" db="EMBL/GenBank/DDBJ databases">
        <authorList>
            <person name="Yaryura P.M."/>
            <person name="Bianco M.I."/>
            <person name="Morais C."/>
            <person name="Setubal J.C."/>
        </authorList>
    </citation>
    <scope>NUCLEOTIDE SEQUENCE</scope>
    <source>
        <strain evidence="4">AP1</strain>
    </source>
</reference>
<dbReference type="RefSeq" id="WP_094011574.1">
    <property type="nucleotide sequence ID" value="NZ_CATKPM010000001.1"/>
</dbReference>
<reference evidence="3 5" key="1">
    <citation type="submission" date="2016-10" db="EMBL/GenBank/DDBJ databases">
        <authorList>
            <person name="de Groot N.N."/>
        </authorList>
    </citation>
    <scope>NUCLEOTIDE SEQUENCE [LARGE SCALE GENOMIC DNA]</scope>
    <source>
        <strain evidence="3 5">LMG 27941</strain>
    </source>
</reference>
<evidence type="ECO:0000313" key="5">
    <source>
        <dbReference type="Proteomes" id="UP000199221"/>
    </source>
</evidence>
<dbReference type="EMBL" id="JAZDQQ010000006">
    <property type="protein sequence ID" value="MEE1880363.1"/>
    <property type="molecule type" value="Genomic_DNA"/>
</dbReference>
<dbReference type="EMBL" id="CP083803">
    <property type="protein sequence ID" value="UXZ45778.1"/>
    <property type="molecule type" value="Genomic_DNA"/>
</dbReference>
<feature type="transmembrane region" description="Helical" evidence="1">
    <location>
        <begin position="76"/>
        <end position="94"/>
    </location>
</feature>
<dbReference type="Proteomes" id="UP000199221">
    <property type="component" value="Unassembled WGS sequence"/>
</dbReference>
<sequence length="144" mass="16395">MTRHPELKGFLQRYFGVFIAAYFSSIIAVAWTFALVWSTYCRSCSKDGVLPWSLLATLTVFMLGHGAVVRGRAWGAWLVAGLCVGCMVLTLATYGHRPNLFIYTSSLLAALVTLLLLNCQRYREMRIRLAEYRAKRRLARQARR</sequence>
<evidence type="ECO:0000313" key="4">
    <source>
        <dbReference type="EMBL" id="UXZ45778.1"/>
    </source>
</evidence>
<dbReference type="Proteomes" id="UP001209279">
    <property type="component" value="Chromosome"/>
</dbReference>
<reference evidence="2 6" key="3">
    <citation type="submission" date="2024-01" db="EMBL/GenBank/DDBJ databases">
        <title>Unpublished Manusciprt.</title>
        <authorList>
            <person name="Duman M."/>
            <person name="Valdes E.G."/>
            <person name="Ajmi N."/>
            <person name="Altun S."/>
            <person name="Saticioglu I.B."/>
        </authorList>
    </citation>
    <scope>NUCLEOTIDE SEQUENCE [LARGE SCALE GENOMIC DNA]</scope>
    <source>
        <strain evidence="2 6">139P</strain>
    </source>
</reference>
<dbReference type="AlphaFoldDB" id="A0A1H9MEU1"/>
<protein>
    <submittedName>
        <fullName evidence="3">Uncharacterized protein</fullName>
    </submittedName>
</protein>
<proteinExistence type="predicted"/>
<evidence type="ECO:0000256" key="1">
    <source>
        <dbReference type="SAM" id="Phobius"/>
    </source>
</evidence>
<evidence type="ECO:0000313" key="3">
    <source>
        <dbReference type="EMBL" id="SER22280.1"/>
    </source>
</evidence>
<dbReference type="EMBL" id="FOEQ01000006">
    <property type="protein sequence ID" value="SER22280.1"/>
    <property type="molecule type" value="Genomic_DNA"/>
</dbReference>
<dbReference type="Proteomes" id="UP001329505">
    <property type="component" value="Unassembled WGS sequence"/>
</dbReference>
<keyword evidence="1" id="KW-1133">Transmembrane helix</keyword>
<evidence type="ECO:0000313" key="2">
    <source>
        <dbReference type="EMBL" id="MEE1880363.1"/>
    </source>
</evidence>
<feature type="transmembrane region" description="Helical" evidence="1">
    <location>
        <begin position="49"/>
        <end position="69"/>
    </location>
</feature>
<keyword evidence="1" id="KW-0472">Membrane</keyword>